<organism evidence="2 3">
    <name type="scientific">Nannocystis pusilla</name>
    <dbReference type="NCBI Taxonomy" id="889268"/>
    <lineage>
        <taxon>Bacteria</taxon>
        <taxon>Pseudomonadati</taxon>
        <taxon>Myxococcota</taxon>
        <taxon>Polyangia</taxon>
        <taxon>Nannocystales</taxon>
        <taxon>Nannocystaceae</taxon>
        <taxon>Nannocystis</taxon>
    </lineage>
</organism>
<evidence type="ECO:0000313" key="2">
    <source>
        <dbReference type="EMBL" id="MBZ5709919.1"/>
    </source>
</evidence>
<proteinExistence type="predicted"/>
<evidence type="ECO:0000256" key="1">
    <source>
        <dbReference type="SAM" id="MobiDB-lite"/>
    </source>
</evidence>
<gene>
    <name evidence="2" type="ORF">K7C98_11705</name>
</gene>
<feature type="compositionally biased region" description="Low complexity" evidence="1">
    <location>
        <begin position="29"/>
        <end position="38"/>
    </location>
</feature>
<dbReference type="EMBL" id="JAIRAU010000011">
    <property type="protein sequence ID" value="MBZ5709919.1"/>
    <property type="molecule type" value="Genomic_DNA"/>
</dbReference>
<name>A0ABS7TNV9_9BACT</name>
<feature type="compositionally biased region" description="Basic and acidic residues" evidence="1">
    <location>
        <begin position="1"/>
        <end position="27"/>
    </location>
</feature>
<feature type="region of interest" description="Disordered" evidence="1">
    <location>
        <begin position="1"/>
        <end position="47"/>
    </location>
</feature>
<evidence type="ECO:0000313" key="3">
    <source>
        <dbReference type="Proteomes" id="UP001139031"/>
    </source>
</evidence>
<protein>
    <recommendedName>
        <fullName evidence="4">Lipoprotein</fullName>
    </recommendedName>
</protein>
<comment type="caution">
    <text evidence="2">The sequence shown here is derived from an EMBL/GenBank/DDBJ whole genome shotgun (WGS) entry which is preliminary data.</text>
</comment>
<reference evidence="2" key="1">
    <citation type="submission" date="2021-08" db="EMBL/GenBank/DDBJ databases">
        <authorList>
            <person name="Stevens D.C."/>
        </authorList>
    </citation>
    <scope>NUCLEOTIDE SEQUENCE</scope>
    <source>
        <strain evidence="2">DSM 53165</strain>
    </source>
</reference>
<keyword evidence="3" id="KW-1185">Reference proteome</keyword>
<accession>A0ABS7TNV9</accession>
<sequence>MHRELLKPRREFPGRFAGRDDERRDADDAASSDPVSADPEGTGLAGRHQVAARFESRGERCEVQGDAARGLDGLMTKAAVRGSIRGSAIRRATCLGLVLAALTHASGCGPECDMDRDFVLTVEPVDGDGVHLPIQALEAALDAGEIEICVDGLESFCHTNPSIEFLREKRVFELTRSDLAYPDRRRCELPTVTFSIELPGCEPAEYVLEGGETTNQVKFEIHTGRIEIVCPRT</sequence>
<dbReference type="Proteomes" id="UP001139031">
    <property type="component" value="Unassembled WGS sequence"/>
</dbReference>
<evidence type="ECO:0008006" key="4">
    <source>
        <dbReference type="Google" id="ProtNLM"/>
    </source>
</evidence>
<dbReference type="RefSeq" id="WP_224191691.1">
    <property type="nucleotide sequence ID" value="NZ_JAIRAU010000011.1"/>
</dbReference>